<organism evidence="7 8">
    <name type="scientific">Albugo candida</name>
    <dbReference type="NCBI Taxonomy" id="65357"/>
    <lineage>
        <taxon>Eukaryota</taxon>
        <taxon>Sar</taxon>
        <taxon>Stramenopiles</taxon>
        <taxon>Oomycota</taxon>
        <taxon>Peronosporomycetes</taxon>
        <taxon>Albuginales</taxon>
        <taxon>Albuginaceae</taxon>
        <taxon>Albugo</taxon>
    </lineage>
</organism>
<evidence type="ECO:0000313" key="7">
    <source>
        <dbReference type="EMBL" id="CCI39564.1"/>
    </source>
</evidence>
<keyword evidence="3 5" id="KW-1133">Transmembrane helix</keyword>
<keyword evidence="8" id="KW-1185">Reference proteome</keyword>
<evidence type="ECO:0000256" key="4">
    <source>
        <dbReference type="ARBA" id="ARBA00023136"/>
    </source>
</evidence>
<feature type="transmembrane region" description="Helical" evidence="5">
    <location>
        <begin position="193"/>
        <end position="212"/>
    </location>
</feature>
<proteinExistence type="predicted"/>
<dbReference type="Proteomes" id="UP000053237">
    <property type="component" value="Unassembled WGS sequence"/>
</dbReference>
<comment type="caution">
    <text evidence="7">The sequence shown here is derived from an EMBL/GenBank/DDBJ whole genome shotgun (WGS) entry which is preliminary data.</text>
</comment>
<dbReference type="GO" id="GO:0016020">
    <property type="term" value="C:membrane"/>
    <property type="evidence" value="ECO:0007669"/>
    <property type="project" value="UniProtKB-SubCell"/>
</dbReference>
<dbReference type="InParanoid" id="A0A024FY99"/>
<sequence>MGIIIVLYLSIRHESKAAMSFYQANWAAIPDFYGIGLILPLQNEMRHPQRFRSILLGCMLCILILFIFIGEIPAIAFGQISSGSITAVLQLYAQDAHGLVVAANILLAFACLLSFPIQFFPAIQVLESSLSDTSNKRMQTTVSKGNNEDLTDNTALENQQLITSLRIVDQKRKVTTNQSKPFFITPSELNRTLFRTMICLCLMIVAICVPNVGLLISLFGAVCSSMLAIILPPIMYLRLCRTRSISIPFYSWLGHGLIVVFGIAGMLAGTFQALKEIIASLTTDLNINRIQNSVTL</sequence>
<dbReference type="GO" id="GO:0015179">
    <property type="term" value="F:L-amino acid transmembrane transporter activity"/>
    <property type="evidence" value="ECO:0007669"/>
    <property type="project" value="TreeGrafter"/>
</dbReference>
<evidence type="ECO:0000256" key="5">
    <source>
        <dbReference type="SAM" id="Phobius"/>
    </source>
</evidence>
<dbReference type="PANTHER" id="PTHR22950:SF681">
    <property type="entry name" value="SH2 DOMAIN-CONTAINING PROTEIN"/>
    <property type="match status" value="1"/>
</dbReference>
<dbReference type="AlphaFoldDB" id="A0A024FY99"/>
<evidence type="ECO:0000259" key="6">
    <source>
        <dbReference type="Pfam" id="PF01490"/>
    </source>
</evidence>
<protein>
    <recommendedName>
        <fullName evidence="6">Amino acid transporter transmembrane domain-containing protein</fullName>
    </recommendedName>
</protein>
<keyword evidence="4 5" id="KW-0472">Membrane</keyword>
<reference evidence="7 8" key="1">
    <citation type="submission" date="2012-05" db="EMBL/GenBank/DDBJ databases">
        <title>Recombination and specialization in a pathogen metapopulation.</title>
        <authorList>
            <person name="Gardiner A."/>
            <person name="Kemen E."/>
            <person name="Schultz-Larsen T."/>
            <person name="MacLean D."/>
            <person name="Van Oosterhout C."/>
            <person name="Jones J.D.G."/>
        </authorList>
    </citation>
    <scope>NUCLEOTIDE SEQUENCE [LARGE SCALE GENOMIC DNA]</scope>
    <source>
        <strain evidence="7 8">Ac Nc2</strain>
    </source>
</reference>
<accession>A0A024FY99</accession>
<keyword evidence="2 5" id="KW-0812">Transmembrane</keyword>
<feature type="transmembrane region" description="Helical" evidence="5">
    <location>
        <begin position="249"/>
        <end position="271"/>
    </location>
</feature>
<comment type="subcellular location">
    <subcellularLocation>
        <location evidence="1">Membrane</location>
        <topology evidence="1">Multi-pass membrane protein</topology>
    </subcellularLocation>
</comment>
<evidence type="ECO:0000313" key="8">
    <source>
        <dbReference type="Proteomes" id="UP000053237"/>
    </source>
</evidence>
<feature type="domain" description="Amino acid transporter transmembrane" evidence="6">
    <location>
        <begin position="32"/>
        <end position="273"/>
    </location>
</feature>
<gene>
    <name evidence="7" type="ORF">BN9_003470</name>
</gene>
<evidence type="ECO:0000256" key="2">
    <source>
        <dbReference type="ARBA" id="ARBA00022692"/>
    </source>
</evidence>
<evidence type="ECO:0000256" key="1">
    <source>
        <dbReference type="ARBA" id="ARBA00004141"/>
    </source>
</evidence>
<dbReference type="STRING" id="65357.A0A024FY99"/>
<dbReference type="InterPro" id="IPR013057">
    <property type="entry name" value="AA_transpt_TM"/>
</dbReference>
<feature type="transmembrane region" description="Helical" evidence="5">
    <location>
        <begin position="96"/>
        <end position="115"/>
    </location>
</feature>
<dbReference type="Pfam" id="PF01490">
    <property type="entry name" value="Aa_trans"/>
    <property type="match status" value="1"/>
</dbReference>
<evidence type="ECO:0000256" key="3">
    <source>
        <dbReference type="ARBA" id="ARBA00022989"/>
    </source>
</evidence>
<dbReference type="OrthoDB" id="1684102at2759"/>
<feature type="transmembrane region" description="Helical" evidence="5">
    <location>
        <begin position="218"/>
        <end position="237"/>
    </location>
</feature>
<dbReference type="EMBL" id="CAIX01000002">
    <property type="protein sequence ID" value="CCI39564.1"/>
    <property type="molecule type" value="Genomic_DNA"/>
</dbReference>
<feature type="transmembrane region" description="Helical" evidence="5">
    <location>
        <begin position="53"/>
        <end position="76"/>
    </location>
</feature>
<dbReference type="PANTHER" id="PTHR22950">
    <property type="entry name" value="AMINO ACID TRANSPORTER"/>
    <property type="match status" value="1"/>
</dbReference>
<name>A0A024FY99_9STRA</name>